<dbReference type="EMBL" id="CP094242">
    <property type="protein sequence ID" value="UNV87413.1"/>
    <property type="molecule type" value="Genomic_DNA"/>
</dbReference>
<dbReference type="Proteomes" id="UP000829504">
    <property type="component" value="Chromosome"/>
</dbReference>
<accession>A0A0C1E458</accession>
<organism evidence="2 4">
    <name type="scientific">Morococcus cerebrosus</name>
    <dbReference type="NCBI Taxonomy" id="1056807"/>
    <lineage>
        <taxon>Bacteria</taxon>
        <taxon>Pseudomonadati</taxon>
        <taxon>Pseudomonadota</taxon>
        <taxon>Betaproteobacteria</taxon>
        <taxon>Neisseriales</taxon>
        <taxon>Neisseriaceae</taxon>
        <taxon>Morococcus</taxon>
    </lineage>
</organism>
<dbReference type="RefSeq" id="WP_039408807.1">
    <property type="nucleotide sequence ID" value="NZ_CP094242.1"/>
</dbReference>
<feature type="transmembrane region" description="Helical" evidence="1">
    <location>
        <begin position="137"/>
        <end position="159"/>
    </location>
</feature>
<keyword evidence="5" id="KW-1185">Reference proteome</keyword>
<gene>
    <name evidence="2" type="ORF">MCC93_18900</name>
    <name evidence="3" type="ORF">MON37_00160</name>
</gene>
<keyword evidence="1" id="KW-1133">Transmembrane helix</keyword>
<sequence length="222" mass="26129">MSDILEKLSNGLLQRLMRLEWFLASLLIISFFDMYLNLRHGFSITALLNKQKNLDLYSIFESVILFSFIFSVIVPIIQGIYFSVILTILSKFNIYMFENENTDYRKSLYRLRRKAVKENNSVLWSAYQEEKANLQKINFIFSATWGILIFSILGCFGKSSKSILIDIVIILNSVAENNILLGMVIYFLFFIISFWCFSILQRSFYLREDILPYWEDDKKANS</sequence>
<feature type="transmembrane region" description="Helical" evidence="1">
    <location>
        <begin position="179"/>
        <end position="200"/>
    </location>
</feature>
<reference evidence="3 5" key="2">
    <citation type="submission" date="2022-03" db="EMBL/GenBank/DDBJ databases">
        <title>Genome sequencing of Morococcus cerebrosus.</title>
        <authorList>
            <person name="Baek M.-G."/>
            <person name="Yi H."/>
        </authorList>
    </citation>
    <scope>NUCLEOTIDE SEQUENCE [LARGE SCALE GENOMIC DNA]</scope>
    <source>
        <strain evidence="3 5">CIP 81.93</strain>
    </source>
</reference>
<feature type="transmembrane region" description="Helical" evidence="1">
    <location>
        <begin position="21"/>
        <end position="38"/>
    </location>
</feature>
<evidence type="ECO:0000256" key="1">
    <source>
        <dbReference type="SAM" id="Phobius"/>
    </source>
</evidence>
<keyword evidence="1" id="KW-0812">Transmembrane</keyword>
<keyword evidence="1" id="KW-0472">Membrane</keyword>
<dbReference type="EMBL" id="JUFZ01000090">
    <property type="protein sequence ID" value="KIC06699.1"/>
    <property type="molecule type" value="Genomic_DNA"/>
</dbReference>
<evidence type="ECO:0000313" key="5">
    <source>
        <dbReference type="Proteomes" id="UP000829504"/>
    </source>
</evidence>
<dbReference type="Proteomes" id="UP000031390">
    <property type="component" value="Unassembled WGS sequence"/>
</dbReference>
<evidence type="ECO:0000313" key="2">
    <source>
        <dbReference type="EMBL" id="KIC06699.1"/>
    </source>
</evidence>
<feature type="transmembrane region" description="Helical" evidence="1">
    <location>
        <begin position="58"/>
        <end position="89"/>
    </location>
</feature>
<protein>
    <submittedName>
        <fullName evidence="2">Uncharacterized protein</fullName>
    </submittedName>
</protein>
<name>A0A0C1E458_9NEIS</name>
<evidence type="ECO:0000313" key="4">
    <source>
        <dbReference type="Proteomes" id="UP000031390"/>
    </source>
</evidence>
<reference evidence="2 4" key="1">
    <citation type="submission" date="2014-12" db="EMBL/GenBank/DDBJ databases">
        <title>Genome sequence of Morococcus cerebrosus.</title>
        <authorList>
            <person name="Shin S.-K."/>
            <person name="Yi H."/>
        </authorList>
    </citation>
    <scope>NUCLEOTIDE SEQUENCE [LARGE SCALE GENOMIC DNA]</scope>
    <source>
        <strain evidence="2 4">CIP 81.93</strain>
    </source>
</reference>
<evidence type="ECO:0000313" key="3">
    <source>
        <dbReference type="EMBL" id="UNV87413.1"/>
    </source>
</evidence>
<proteinExistence type="predicted"/>
<dbReference type="AlphaFoldDB" id="A0A0C1E458"/>